<feature type="domain" description="C2H2-type" evidence="8">
    <location>
        <begin position="134"/>
        <end position="157"/>
    </location>
</feature>
<dbReference type="PROSITE" id="PS00028">
    <property type="entry name" value="ZINC_FINGER_C2H2_1"/>
    <property type="match status" value="2"/>
</dbReference>
<dbReference type="GO" id="GO:0005634">
    <property type="term" value="C:nucleus"/>
    <property type="evidence" value="ECO:0007669"/>
    <property type="project" value="UniProtKB-SubCell"/>
</dbReference>
<feature type="domain" description="C2H2-type" evidence="8">
    <location>
        <begin position="106"/>
        <end position="133"/>
    </location>
</feature>
<dbReference type="Pfam" id="PF00096">
    <property type="entry name" value="zf-C2H2"/>
    <property type="match status" value="2"/>
</dbReference>
<dbReference type="GO" id="GO:0000981">
    <property type="term" value="F:DNA-binding transcription factor activity, RNA polymerase II-specific"/>
    <property type="evidence" value="ECO:0007669"/>
    <property type="project" value="TreeGrafter"/>
</dbReference>
<dbReference type="SMART" id="SM00355">
    <property type="entry name" value="ZnF_C2H2"/>
    <property type="match status" value="2"/>
</dbReference>
<dbReference type="PANTHER" id="PTHR24394:SF44">
    <property type="entry name" value="ZINC FINGER PROTEIN 271-LIKE"/>
    <property type="match status" value="1"/>
</dbReference>
<evidence type="ECO:0000256" key="7">
    <source>
        <dbReference type="PROSITE-ProRule" id="PRU00042"/>
    </source>
</evidence>
<evidence type="ECO:0000256" key="6">
    <source>
        <dbReference type="ARBA" id="ARBA00023242"/>
    </source>
</evidence>
<evidence type="ECO:0000256" key="3">
    <source>
        <dbReference type="ARBA" id="ARBA00022737"/>
    </source>
</evidence>
<dbReference type="Proteomes" id="UP000192247">
    <property type="component" value="Unassembled WGS sequence"/>
</dbReference>
<evidence type="ECO:0000256" key="1">
    <source>
        <dbReference type="ARBA" id="ARBA00004123"/>
    </source>
</evidence>
<keyword evidence="2" id="KW-0479">Metal-binding</keyword>
<dbReference type="Gene3D" id="3.30.160.60">
    <property type="entry name" value="Classic Zinc Finger"/>
    <property type="match status" value="2"/>
</dbReference>
<dbReference type="InParanoid" id="A0A1V9XEX8"/>
<keyword evidence="5" id="KW-0862">Zinc</keyword>
<comment type="caution">
    <text evidence="9">The sequence shown here is derived from an EMBL/GenBank/DDBJ whole genome shotgun (WGS) entry which is preliminary data.</text>
</comment>
<proteinExistence type="predicted"/>
<keyword evidence="4 7" id="KW-0863">Zinc-finger</keyword>
<evidence type="ECO:0000259" key="8">
    <source>
        <dbReference type="PROSITE" id="PS50157"/>
    </source>
</evidence>
<dbReference type="OrthoDB" id="9411774at2759"/>
<keyword evidence="6" id="KW-0539">Nucleus</keyword>
<dbReference type="SUPFAM" id="SSF57667">
    <property type="entry name" value="beta-beta-alpha zinc fingers"/>
    <property type="match status" value="1"/>
</dbReference>
<name>A0A1V9XEX8_9ACAR</name>
<reference evidence="9 10" key="1">
    <citation type="journal article" date="2017" name="Gigascience">
        <title>Draft genome of the honey bee ectoparasitic mite, Tropilaelaps mercedesae, is shaped by the parasitic life history.</title>
        <authorList>
            <person name="Dong X."/>
            <person name="Armstrong S.D."/>
            <person name="Xia D."/>
            <person name="Makepeace B.L."/>
            <person name="Darby A.C."/>
            <person name="Kadowaki T."/>
        </authorList>
    </citation>
    <scope>NUCLEOTIDE SEQUENCE [LARGE SCALE GENOMIC DNA]</scope>
    <source>
        <strain evidence="9">Wuxi-XJTLU</strain>
    </source>
</reference>
<accession>A0A1V9XEX8</accession>
<protein>
    <submittedName>
        <fullName evidence="9">Zinc finger protein-like</fullName>
    </submittedName>
</protein>
<dbReference type="GO" id="GO:0008270">
    <property type="term" value="F:zinc ion binding"/>
    <property type="evidence" value="ECO:0007669"/>
    <property type="project" value="UniProtKB-KW"/>
</dbReference>
<sequence length="162" mass="17572">MSSENSINLTGVLVKTHIATQLIMDKWPFSDVSVPGSPTVAINRLAAAAAAAAELLAEHGLLGESAILRPEILLSHFLPFARLETKGLASALPRPKLDPTTGQEGFPCPVCHKVFRLHSVMTRHKKIHSGKAEYVCDLCGKAFGRSDTLLEHKRGVHKIYNS</sequence>
<comment type="subcellular location">
    <subcellularLocation>
        <location evidence="1">Nucleus</location>
    </subcellularLocation>
</comment>
<dbReference type="STRING" id="418985.A0A1V9XEX8"/>
<evidence type="ECO:0000256" key="4">
    <source>
        <dbReference type="ARBA" id="ARBA00022771"/>
    </source>
</evidence>
<dbReference type="PANTHER" id="PTHR24394">
    <property type="entry name" value="ZINC FINGER PROTEIN"/>
    <property type="match status" value="1"/>
</dbReference>
<evidence type="ECO:0000313" key="10">
    <source>
        <dbReference type="Proteomes" id="UP000192247"/>
    </source>
</evidence>
<evidence type="ECO:0000256" key="2">
    <source>
        <dbReference type="ARBA" id="ARBA00022723"/>
    </source>
</evidence>
<evidence type="ECO:0000313" key="9">
    <source>
        <dbReference type="EMBL" id="OQR72100.1"/>
    </source>
</evidence>
<dbReference type="EMBL" id="MNPL01012501">
    <property type="protein sequence ID" value="OQR72100.1"/>
    <property type="molecule type" value="Genomic_DNA"/>
</dbReference>
<keyword evidence="3" id="KW-0677">Repeat</keyword>
<dbReference type="PROSITE" id="PS50157">
    <property type="entry name" value="ZINC_FINGER_C2H2_2"/>
    <property type="match status" value="2"/>
</dbReference>
<organism evidence="9 10">
    <name type="scientific">Tropilaelaps mercedesae</name>
    <dbReference type="NCBI Taxonomy" id="418985"/>
    <lineage>
        <taxon>Eukaryota</taxon>
        <taxon>Metazoa</taxon>
        <taxon>Ecdysozoa</taxon>
        <taxon>Arthropoda</taxon>
        <taxon>Chelicerata</taxon>
        <taxon>Arachnida</taxon>
        <taxon>Acari</taxon>
        <taxon>Parasitiformes</taxon>
        <taxon>Mesostigmata</taxon>
        <taxon>Gamasina</taxon>
        <taxon>Dermanyssoidea</taxon>
        <taxon>Laelapidae</taxon>
        <taxon>Tropilaelaps</taxon>
    </lineage>
</organism>
<keyword evidence="10" id="KW-1185">Reference proteome</keyword>
<evidence type="ECO:0000256" key="5">
    <source>
        <dbReference type="ARBA" id="ARBA00022833"/>
    </source>
</evidence>
<dbReference type="InterPro" id="IPR013087">
    <property type="entry name" value="Znf_C2H2_type"/>
</dbReference>
<dbReference type="AlphaFoldDB" id="A0A1V9XEX8"/>
<gene>
    <name evidence="9" type="ORF">BIW11_03842</name>
</gene>
<dbReference type="InterPro" id="IPR036236">
    <property type="entry name" value="Znf_C2H2_sf"/>
</dbReference>